<dbReference type="SUPFAM" id="SSF55021">
    <property type="entry name" value="ACT-like"/>
    <property type="match status" value="1"/>
</dbReference>
<comment type="caution">
    <text evidence="11">The sequence shown here is derived from an EMBL/GenBank/DDBJ whole genome shotgun (WGS) entry which is preliminary data.</text>
</comment>
<dbReference type="SUPFAM" id="SSF53850">
    <property type="entry name" value="Periplasmic binding protein-like II"/>
    <property type="match status" value="1"/>
</dbReference>
<evidence type="ECO:0000256" key="1">
    <source>
        <dbReference type="ARBA" id="ARBA00004741"/>
    </source>
</evidence>
<dbReference type="GO" id="GO:0004664">
    <property type="term" value="F:prephenate dehydratase activity"/>
    <property type="evidence" value="ECO:0007669"/>
    <property type="project" value="UniProtKB-EC"/>
</dbReference>
<keyword evidence="4" id="KW-0057">Aromatic amino acid biosynthesis</keyword>
<feature type="site" description="Essential for prephenate dehydratase activity" evidence="8">
    <location>
        <position position="179"/>
    </location>
</feature>
<evidence type="ECO:0000256" key="3">
    <source>
        <dbReference type="ARBA" id="ARBA00022605"/>
    </source>
</evidence>
<dbReference type="InterPro" id="IPR002912">
    <property type="entry name" value="ACT_dom"/>
</dbReference>
<feature type="domain" description="Prephenate dehydratase" evidence="9">
    <location>
        <begin position="11"/>
        <end position="186"/>
    </location>
</feature>
<dbReference type="GO" id="GO:0005737">
    <property type="term" value="C:cytoplasm"/>
    <property type="evidence" value="ECO:0007669"/>
    <property type="project" value="TreeGrafter"/>
</dbReference>
<evidence type="ECO:0000256" key="4">
    <source>
        <dbReference type="ARBA" id="ARBA00023141"/>
    </source>
</evidence>
<accession>A0A2W5N8R3</accession>
<comment type="catalytic activity">
    <reaction evidence="7">
        <text>prephenate + H(+) = 3-phenylpyruvate + CO2 + H2O</text>
        <dbReference type="Rhea" id="RHEA:21648"/>
        <dbReference type="ChEBI" id="CHEBI:15377"/>
        <dbReference type="ChEBI" id="CHEBI:15378"/>
        <dbReference type="ChEBI" id="CHEBI:16526"/>
        <dbReference type="ChEBI" id="CHEBI:18005"/>
        <dbReference type="ChEBI" id="CHEBI:29934"/>
        <dbReference type="EC" id="4.2.1.51"/>
    </reaction>
</comment>
<dbReference type="PROSITE" id="PS51171">
    <property type="entry name" value="PREPHENATE_DEHYDR_3"/>
    <property type="match status" value="1"/>
</dbReference>
<keyword evidence="3" id="KW-0028">Amino-acid biosynthesis</keyword>
<dbReference type="CDD" id="cd04905">
    <property type="entry name" value="ACT_CM-PDT"/>
    <property type="match status" value="1"/>
</dbReference>
<keyword evidence="6" id="KW-0456">Lyase</keyword>
<name>A0A2W5N8R3_RHOSU</name>
<dbReference type="AlphaFoldDB" id="A0A2W5N8R3"/>
<dbReference type="EMBL" id="QFPW01000007">
    <property type="protein sequence ID" value="PZQ49434.1"/>
    <property type="molecule type" value="Genomic_DNA"/>
</dbReference>
<evidence type="ECO:0000256" key="7">
    <source>
        <dbReference type="ARBA" id="ARBA00047848"/>
    </source>
</evidence>
<dbReference type="InterPro" id="IPR045865">
    <property type="entry name" value="ACT-like_dom_sf"/>
</dbReference>
<dbReference type="Gene3D" id="3.40.190.10">
    <property type="entry name" value="Periplasmic binding protein-like II"/>
    <property type="match status" value="2"/>
</dbReference>
<dbReference type="PANTHER" id="PTHR21022:SF19">
    <property type="entry name" value="PREPHENATE DEHYDRATASE-RELATED"/>
    <property type="match status" value="1"/>
</dbReference>
<dbReference type="Pfam" id="PF00800">
    <property type="entry name" value="PDT"/>
    <property type="match status" value="1"/>
</dbReference>
<feature type="domain" description="ACT" evidence="10">
    <location>
        <begin position="200"/>
        <end position="277"/>
    </location>
</feature>
<dbReference type="InterPro" id="IPR018528">
    <property type="entry name" value="Preph_deHydtase_CS"/>
</dbReference>
<evidence type="ECO:0000259" key="9">
    <source>
        <dbReference type="PROSITE" id="PS51171"/>
    </source>
</evidence>
<dbReference type="CDD" id="cd13631">
    <property type="entry name" value="PBP2_Ct-PDT_like"/>
    <property type="match status" value="1"/>
</dbReference>
<dbReference type="GO" id="GO:0009094">
    <property type="term" value="P:L-phenylalanine biosynthetic process"/>
    <property type="evidence" value="ECO:0007669"/>
    <property type="project" value="UniProtKB-UniPathway"/>
</dbReference>
<dbReference type="InterPro" id="IPR001086">
    <property type="entry name" value="Preph_deHydtase"/>
</dbReference>
<dbReference type="EC" id="4.2.1.51" evidence="2"/>
<dbReference type="NCBIfam" id="NF008866">
    <property type="entry name" value="PRK11899.1"/>
    <property type="match status" value="1"/>
</dbReference>
<dbReference type="UniPathway" id="UPA00121">
    <property type="reaction ID" value="UER00345"/>
</dbReference>
<keyword evidence="5" id="KW-0584">Phenylalanine biosynthesis</keyword>
<dbReference type="Gene3D" id="3.30.70.260">
    <property type="match status" value="1"/>
</dbReference>
<evidence type="ECO:0000313" key="11">
    <source>
        <dbReference type="EMBL" id="PZQ49434.1"/>
    </source>
</evidence>
<reference evidence="11 12" key="1">
    <citation type="submission" date="2017-08" db="EMBL/GenBank/DDBJ databases">
        <title>Infants hospitalized years apart are colonized by the same room-sourced microbial strains.</title>
        <authorList>
            <person name="Brooks B."/>
            <person name="Olm M.R."/>
            <person name="Firek B.A."/>
            <person name="Baker R."/>
            <person name="Thomas B.C."/>
            <person name="Morowitz M.J."/>
            <person name="Banfield J.F."/>
        </authorList>
    </citation>
    <scope>NUCLEOTIDE SEQUENCE [LARGE SCALE GENOMIC DNA]</scope>
    <source>
        <strain evidence="11">S2_005_002_R2_34</strain>
    </source>
</reference>
<organism evidence="11 12">
    <name type="scientific">Rhodovulum sulfidophilum</name>
    <name type="common">Rhodobacter sulfidophilus</name>
    <dbReference type="NCBI Taxonomy" id="35806"/>
    <lineage>
        <taxon>Bacteria</taxon>
        <taxon>Pseudomonadati</taxon>
        <taxon>Pseudomonadota</taxon>
        <taxon>Alphaproteobacteria</taxon>
        <taxon>Rhodobacterales</taxon>
        <taxon>Paracoccaceae</taxon>
        <taxon>Rhodovulum</taxon>
    </lineage>
</organism>
<dbReference type="PIRSF" id="PIRSF001500">
    <property type="entry name" value="Chor_mut_pdt_Ppr"/>
    <property type="match status" value="1"/>
</dbReference>
<evidence type="ECO:0000259" key="10">
    <source>
        <dbReference type="PROSITE" id="PS51671"/>
    </source>
</evidence>
<dbReference type="PROSITE" id="PS00857">
    <property type="entry name" value="PREPHENATE_DEHYDR_1"/>
    <property type="match status" value="1"/>
</dbReference>
<sequence>MGQPASATTNTISFQGTRGAYSHQACAEVFPGMEALPCATFEDAIAAVWEGRADLAMLPVENSTYGRVADIHHLLPESGLHIIGEHFLRVHINLLGVPGARIEDIRAAMSHTVLLGQCRTFLREHGIAPRTGADTAGSAEIVAATGDRSLAGLASELAGEIYGLEVLARHIEDQKNNTTRFLVMAPRPRLAERGRDVLTTFVFRVRNLPAALYKAMGGFATNGVNMIKLESYMVDGQFTATQFYADIEGHPEDPAVARAFEELRYFTSSLRMLGTYPAHPYRREQALAERSRLAQPVG</sequence>
<dbReference type="PROSITE" id="PS51671">
    <property type="entry name" value="ACT"/>
    <property type="match status" value="1"/>
</dbReference>
<dbReference type="Proteomes" id="UP000249185">
    <property type="component" value="Unassembled WGS sequence"/>
</dbReference>
<protein>
    <recommendedName>
        <fullName evidence="2">prephenate dehydratase</fullName>
        <ecNumber evidence="2">4.2.1.51</ecNumber>
    </recommendedName>
</protein>
<evidence type="ECO:0000313" key="12">
    <source>
        <dbReference type="Proteomes" id="UP000249185"/>
    </source>
</evidence>
<dbReference type="PANTHER" id="PTHR21022">
    <property type="entry name" value="PREPHENATE DEHYDRATASE P PROTEIN"/>
    <property type="match status" value="1"/>
</dbReference>
<gene>
    <name evidence="11" type="ORF">DI556_11235</name>
</gene>
<evidence type="ECO:0000256" key="8">
    <source>
        <dbReference type="PIRSR" id="PIRSR001500-2"/>
    </source>
</evidence>
<proteinExistence type="predicted"/>
<dbReference type="InterPro" id="IPR008242">
    <property type="entry name" value="Chor_mutase/pphenate_deHydtase"/>
</dbReference>
<evidence type="ECO:0000256" key="5">
    <source>
        <dbReference type="ARBA" id="ARBA00023222"/>
    </source>
</evidence>
<evidence type="ECO:0000256" key="2">
    <source>
        <dbReference type="ARBA" id="ARBA00013147"/>
    </source>
</evidence>
<comment type="pathway">
    <text evidence="1">Amino-acid biosynthesis; L-phenylalanine biosynthesis; phenylpyruvate from prephenate: step 1/1.</text>
</comment>
<evidence type="ECO:0000256" key="6">
    <source>
        <dbReference type="ARBA" id="ARBA00023239"/>
    </source>
</evidence>